<dbReference type="AlphaFoldDB" id="A0AAD9QDB2"/>
<reference evidence="1" key="1">
    <citation type="journal article" date="2023" name="G3 (Bethesda)">
        <title>Whole genome assembly and annotation of the endangered Caribbean coral Acropora cervicornis.</title>
        <authorList>
            <person name="Selwyn J.D."/>
            <person name="Vollmer S.V."/>
        </authorList>
    </citation>
    <scope>NUCLEOTIDE SEQUENCE</scope>
    <source>
        <strain evidence="1">K2</strain>
    </source>
</reference>
<accession>A0AAD9QDB2</accession>
<dbReference type="Proteomes" id="UP001249851">
    <property type="component" value="Unassembled WGS sequence"/>
</dbReference>
<evidence type="ECO:0000313" key="1">
    <source>
        <dbReference type="EMBL" id="KAK2559287.1"/>
    </source>
</evidence>
<protein>
    <submittedName>
        <fullName evidence="1">Uncharacterized protein</fullName>
    </submittedName>
</protein>
<organism evidence="1 2">
    <name type="scientific">Acropora cervicornis</name>
    <name type="common">Staghorn coral</name>
    <dbReference type="NCBI Taxonomy" id="6130"/>
    <lineage>
        <taxon>Eukaryota</taxon>
        <taxon>Metazoa</taxon>
        <taxon>Cnidaria</taxon>
        <taxon>Anthozoa</taxon>
        <taxon>Hexacorallia</taxon>
        <taxon>Scleractinia</taxon>
        <taxon>Astrocoeniina</taxon>
        <taxon>Acroporidae</taxon>
        <taxon>Acropora</taxon>
    </lineage>
</organism>
<proteinExistence type="predicted"/>
<keyword evidence="2" id="KW-1185">Reference proteome</keyword>
<sequence length="129" mass="14760">MYLDTLKRVKKAQKPSVTEKLLRKRFSVSFFKSNRFLAPDSRGKIKRSYALQHSCNPPAKATLSFRNDQETNRFLQISSSNFFVQSGLSDFLNVSKVKCDNLMGELKSWCVQTGGNVMIRFSCPINKAR</sequence>
<dbReference type="EMBL" id="JARQWQ010000041">
    <property type="protein sequence ID" value="KAK2559287.1"/>
    <property type="molecule type" value="Genomic_DNA"/>
</dbReference>
<reference evidence="1" key="2">
    <citation type="journal article" date="2023" name="Science">
        <title>Genomic signatures of disease resistance in endangered staghorn corals.</title>
        <authorList>
            <person name="Vollmer S.V."/>
            <person name="Selwyn J.D."/>
            <person name="Despard B.A."/>
            <person name="Roesel C.L."/>
        </authorList>
    </citation>
    <scope>NUCLEOTIDE SEQUENCE</scope>
    <source>
        <strain evidence="1">K2</strain>
    </source>
</reference>
<comment type="caution">
    <text evidence="1">The sequence shown here is derived from an EMBL/GenBank/DDBJ whole genome shotgun (WGS) entry which is preliminary data.</text>
</comment>
<gene>
    <name evidence="1" type="ORF">P5673_018438</name>
</gene>
<evidence type="ECO:0000313" key="2">
    <source>
        <dbReference type="Proteomes" id="UP001249851"/>
    </source>
</evidence>
<name>A0AAD9QDB2_ACRCE</name>